<dbReference type="EMBL" id="CP099464">
    <property type="protein sequence ID" value="UUO17372.1"/>
    <property type="molecule type" value="Genomic_DNA"/>
</dbReference>
<gene>
    <name evidence="2" type="ORF">NG743_10505</name>
</gene>
<name>A0ABY5M2V2_9CYAN</name>
<dbReference type="InterPro" id="IPR056920">
    <property type="entry name" value="PRTase-CE"/>
</dbReference>
<keyword evidence="3" id="KW-1185">Reference proteome</keyword>
<dbReference type="RefSeq" id="WP_027402772.1">
    <property type="nucleotide sequence ID" value="NZ_CP099464.1"/>
</dbReference>
<evidence type="ECO:0000313" key="3">
    <source>
        <dbReference type="Proteomes" id="UP001057561"/>
    </source>
</evidence>
<feature type="domain" description="PRTase-CE" evidence="1">
    <location>
        <begin position="30"/>
        <end position="342"/>
    </location>
</feature>
<dbReference type="Proteomes" id="UP001057561">
    <property type="component" value="Chromosome"/>
</dbReference>
<accession>A0ABY5M2V2</accession>
<reference evidence="2" key="1">
    <citation type="submission" date="2022-06" db="EMBL/GenBank/DDBJ databases">
        <title>Nostosin G and Spiroidesin B from the Cyanobacterium Dolichospermum sp. NIES-1697.</title>
        <authorList>
            <person name="Phan C.-S."/>
            <person name="Mehjabin J.J."/>
            <person name="Anas A.R.J."/>
            <person name="Hayasaka M."/>
            <person name="Onoki R."/>
            <person name="Wang J."/>
            <person name="Umezawa T."/>
            <person name="Washio K."/>
            <person name="Morikawa M."/>
            <person name="Okino T."/>
        </authorList>
    </citation>
    <scope>NUCLEOTIDE SEQUENCE</scope>
    <source>
        <strain evidence="2">NIES-1697</strain>
    </source>
</reference>
<evidence type="ECO:0000313" key="2">
    <source>
        <dbReference type="EMBL" id="UUO17372.1"/>
    </source>
</evidence>
<organism evidence="2 3">
    <name type="scientific">Dolichospermum heterosporum TAC447</name>
    <dbReference type="NCBI Taxonomy" id="747523"/>
    <lineage>
        <taxon>Bacteria</taxon>
        <taxon>Bacillati</taxon>
        <taxon>Cyanobacteriota</taxon>
        <taxon>Cyanophyceae</taxon>
        <taxon>Nostocales</taxon>
        <taxon>Aphanizomenonaceae</taxon>
        <taxon>Dolichospermum</taxon>
        <taxon>Dolichospermum heterosporum</taxon>
    </lineage>
</organism>
<protein>
    <recommendedName>
        <fullName evidence="1">PRTase-CE domain-containing protein</fullName>
    </recommendedName>
</protein>
<proteinExistence type="predicted"/>
<dbReference type="Pfam" id="PF24390">
    <property type="entry name" value="PRTase-CE"/>
    <property type="match status" value="1"/>
</dbReference>
<sequence>MNRQNLLESIANTISDYRLGEIPPMTTSHVDRWVSQFDDDEQLIILSEMDHLLSKYYISKSKAESFLTEILTSEEIFGKNPSALIQYGHFLDIQKKGDSQKDLLKLANEITMREYGISINQSSSQSRLYIYLDDCLFSGNRALHDMQDWLNNSISDTNNPCYVYLIFLGCHTSARRYLETKLIPKATQKNIHIKIKSHMTFNNLPWDKEKYESFWPVEFMNDELVNKFVDIVKEKSIQKSVNPRLFRPDTVPKQETLFSTPEARNIVESAFLRKGAYIASLPEKRKDSMRPMGFEYFESLGFGSVFITYRNIANNCPLVLWWGDTNYHHSHPFSKWYPLFPRKGNESSGTTNN</sequence>
<evidence type="ECO:0000259" key="1">
    <source>
        <dbReference type="Pfam" id="PF24390"/>
    </source>
</evidence>